<evidence type="ECO:0000256" key="1">
    <source>
        <dbReference type="SAM" id="MobiDB-lite"/>
    </source>
</evidence>
<name>A0A7R8HA12_LEPSM</name>
<protein>
    <submittedName>
        <fullName evidence="3">(salmon louse) hypothetical protein</fullName>
    </submittedName>
</protein>
<reference evidence="3" key="1">
    <citation type="submission" date="2021-02" db="EMBL/GenBank/DDBJ databases">
        <authorList>
            <person name="Bekaert M."/>
        </authorList>
    </citation>
    <scope>NUCLEOTIDE SEQUENCE</scope>
    <source>
        <strain evidence="3">IoA-00</strain>
    </source>
</reference>
<evidence type="ECO:0000313" key="3">
    <source>
        <dbReference type="EMBL" id="CAF2949486.1"/>
    </source>
</evidence>
<gene>
    <name evidence="3" type="ORF">LSAA_9873</name>
</gene>
<keyword evidence="2" id="KW-0472">Membrane</keyword>
<dbReference type="EMBL" id="HG994584">
    <property type="protein sequence ID" value="CAF2949486.1"/>
    <property type="molecule type" value="Genomic_DNA"/>
</dbReference>
<feature type="transmembrane region" description="Helical" evidence="2">
    <location>
        <begin position="115"/>
        <end position="137"/>
    </location>
</feature>
<feature type="compositionally biased region" description="Basic and acidic residues" evidence="1">
    <location>
        <begin position="217"/>
        <end position="235"/>
    </location>
</feature>
<accession>A0A7R8HA12</accession>
<organism evidence="3 4">
    <name type="scientific">Lepeophtheirus salmonis</name>
    <name type="common">Salmon louse</name>
    <name type="synonym">Caligus salmonis</name>
    <dbReference type="NCBI Taxonomy" id="72036"/>
    <lineage>
        <taxon>Eukaryota</taxon>
        <taxon>Metazoa</taxon>
        <taxon>Ecdysozoa</taxon>
        <taxon>Arthropoda</taxon>
        <taxon>Crustacea</taxon>
        <taxon>Multicrustacea</taxon>
        <taxon>Hexanauplia</taxon>
        <taxon>Copepoda</taxon>
        <taxon>Siphonostomatoida</taxon>
        <taxon>Caligidae</taxon>
        <taxon>Lepeophtheirus</taxon>
    </lineage>
</organism>
<dbReference type="Proteomes" id="UP000675881">
    <property type="component" value="Chromosome 5"/>
</dbReference>
<feature type="region of interest" description="Disordered" evidence="1">
    <location>
        <begin position="161"/>
        <end position="198"/>
    </location>
</feature>
<keyword evidence="2" id="KW-1133">Transmembrane helix</keyword>
<feature type="transmembrane region" description="Helical" evidence="2">
    <location>
        <begin position="83"/>
        <end position="109"/>
    </location>
</feature>
<feature type="region of interest" description="Disordered" evidence="1">
    <location>
        <begin position="217"/>
        <end position="248"/>
    </location>
</feature>
<proteinExistence type="predicted"/>
<sequence>MDPYGYISQIFQSLRQKSRPSLCKFKTGDEVLPDAGRAMTVSLRTLTPTFLATKHTAVFFKKIQLINHNINELKMPKVSLFDLLFKIFLVTLAVSTIGLSAAGISYAQLEYSRDLFIAILVLTIIAFLALIFICFFVEPSSRKYDFNNVKWNSNYVPYSEATEGETKKKEETDGEHKLDAKLHNDSGEEKKDTAEKAGDSWKKNYVPYKEEVEVSPVEHTRVLTKPRELHEDSNKKVNALNGYEKEEK</sequence>
<keyword evidence="4" id="KW-1185">Reference proteome</keyword>
<evidence type="ECO:0000256" key="2">
    <source>
        <dbReference type="SAM" id="Phobius"/>
    </source>
</evidence>
<feature type="compositionally biased region" description="Basic and acidic residues" evidence="1">
    <location>
        <begin position="164"/>
        <end position="198"/>
    </location>
</feature>
<evidence type="ECO:0000313" key="4">
    <source>
        <dbReference type="Proteomes" id="UP000675881"/>
    </source>
</evidence>
<dbReference type="AlphaFoldDB" id="A0A7R8HA12"/>
<keyword evidence="2" id="KW-0812">Transmembrane</keyword>